<dbReference type="Pfam" id="PF03101">
    <property type="entry name" value="FAR1"/>
    <property type="match status" value="1"/>
</dbReference>
<dbReference type="PANTHER" id="PTHR31669:SF280">
    <property type="entry name" value="PROTEIN FAR1-RELATED SEQUENCE 2"/>
    <property type="match status" value="1"/>
</dbReference>
<dbReference type="InterPro" id="IPR004330">
    <property type="entry name" value="FAR1_DNA_bnd_dom"/>
</dbReference>
<comment type="similarity">
    <text evidence="1">Belongs to the FHY3/FAR1 family.</text>
</comment>
<evidence type="ECO:0000313" key="6">
    <source>
        <dbReference type="Proteomes" id="UP001604336"/>
    </source>
</evidence>
<name>A0ABD1QY73_9LAMI</name>
<evidence type="ECO:0000259" key="3">
    <source>
        <dbReference type="Pfam" id="PF03101"/>
    </source>
</evidence>
<keyword evidence="1" id="KW-0479">Metal-binding</keyword>
<dbReference type="EMBL" id="JBFOLK010000010">
    <property type="protein sequence ID" value="KAL2480236.1"/>
    <property type="molecule type" value="Genomic_DNA"/>
</dbReference>
<gene>
    <name evidence="5" type="ORF">Adt_33202</name>
</gene>
<feature type="region of interest" description="Disordered" evidence="2">
    <location>
        <begin position="1"/>
        <end position="61"/>
    </location>
</feature>
<keyword evidence="1" id="KW-0863">Zinc-finger</keyword>
<sequence>MKFQVLDQLQTKEEGDARLQQKAGEAAHLQQGAGRAARPQLGDGQGRSSQPGVDMAARPHPGVGALVWGGQVVCKTEATPVPGEYDTPAAERGEDYSTSTSLLAIDMEMDVERNSSRDTSTKDIGTSLGEIDFQNTGNGVDLNVVKNNKILVNCYEPRNGLEFETKEAAYSFYRDYARSVGFGITIKASRRSKKSGKFIDIKIACSRFGSKRQASMTVNPRSCPKTDCKASMHIKRRADGKWGRNKQNANALCQRKGMQLVLDEGDVQLLLDYLMLKQAETPNFYYAMDFDKETRMKNVFWVDPQGRHDYVYFDDVVFFDTYYVKNKFKIPFVPIVGVNHHFQFLLLGCALIGDETPSSFVWLMRTWLRAFGGRSPKVVITDYEKSMREATTEVFPDASYCFCLWHVYAEIRSNIGHKVVCFEDFMRKFDKCIYKSWSDEAFEKRWQKMVDKFELGNDEWIRSLYEDRGKWVPTYMRDIFLGGLCTVERSQSVSSFFDKYIHKETTFKEFIDKFQVFLHERCEEEAKAEIENRHKEPTLKSRSTLEKQMSAVYTHAIFQKFQAEVLGIVSCNVEKEYEDARSVTFQVVDIEKQQNFIFSKYLGVSFIKSDYILKRWTRNAKIGETTWKASNRHDSRVHRLNDLCKLATKLGEEGSLSREAYDVACYAVEEALKHCVGVNNSIRSVLDTNKTTTQGFQHNGEKQDIIILSKASKKKKASRKGKGRGEVETLSVRIQDNIQHTEQVSPRAHSLDNTYVPQQDVQRMELGSRRPTISSYYGVHQSVQRLDSFYDNQPSMQGLLDNLNSVSTRVDHNTYQHSLQGLGQLGFRAPFFQGCLDIQVSLHDMENSVNLTSKQMRDKHVSR</sequence>
<dbReference type="InterPro" id="IPR031052">
    <property type="entry name" value="FHY3/FAR1"/>
</dbReference>
<dbReference type="PANTHER" id="PTHR31669">
    <property type="entry name" value="PROTEIN FAR1-RELATED SEQUENCE 10-RELATED"/>
    <property type="match status" value="1"/>
</dbReference>
<dbReference type="GO" id="GO:0006355">
    <property type="term" value="P:regulation of DNA-templated transcription"/>
    <property type="evidence" value="ECO:0007669"/>
    <property type="project" value="UniProtKB-UniRule"/>
</dbReference>
<evidence type="ECO:0000256" key="2">
    <source>
        <dbReference type="SAM" id="MobiDB-lite"/>
    </source>
</evidence>
<feature type="domain" description="FAR1" evidence="3">
    <location>
        <begin position="171"/>
        <end position="242"/>
    </location>
</feature>
<dbReference type="AlphaFoldDB" id="A0ABD1QY73"/>
<keyword evidence="1" id="KW-0539">Nucleus</keyword>
<protein>
    <recommendedName>
        <fullName evidence="1">Protein FAR1-RELATED SEQUENCE</fullName>
    </recommendedName>
</protein>
<dbReference type="Proteomes" id="UP001604336">
    <property type="component" value="Unassembled WGS sequence"/>
</dbReference>
<accession>A0ABD1QY73</accession>
<keyword evidence="6" id="KW-1185">Reference proteome</keyword>
<dbReference type="InterPro" id="IPR018289">
    <property type="entry name" value="MULE_transposase_dom"/>
</dbReference>
<evidence type="ECO:0000256" key="1">
    <source>
        <dbReference type="RuleBase" id="RU367018"/>
    </source>
</evidence>
<proteinExistence type="inferred from homology"/>
<reference evidence="6" key="1">
    <citation type="submission" date="2024-07" db="EMBL/GenBank/DDBJ databases">
        <title>Two chromosome-level genome assemblies of Korean endemic species Abeliophyllum distichum and Forsythia ovata (Oleaceae).</title>
        <authorList>
            <person name="Jang H."/>
        </authorList>
    </citation>
    <scope>NUCLEOTIDE SEQUENCE [LARGE SCALE GENOMIC DNA]</scope>
</reference>
<organism evidence="5 6">
    <name type="scientific">Abeliophyllum distichum</name>
    <dbReference type="NCBI Taxonomy" id="126358"/>
    <lineage>
        <taxon>Eukaryota</taxon>
        <taxon>Viridiplantae</taxon>
        <taxon>Streptophyta</taxon>
        <taxon>Embryophyta</taxon>
        <taxon>Tracheophyta</taxon>
        <taxon>Spermatophyta</taxon>
        <taxon>Magnoliopsida</taxon>
        <taxon>eudicotyledons</taxon>
        <taxon>Gunneridae</taxon>
        <taxon>Pentapetalae</taxon>
        <taxon>asterids</taxon>
        <taxon>lamiids</taxon>
        <taxon>Lamiales</taxon>
        <taxon>Oleaceae</taxon>
        <taxon>Forsythieae</taxon>
        <taxon>Abeliophyllum</taxon>
    </lineage>
</organism>
<dbReference type="GO" id="GO:0008270">
    <property type="term" value="F:zinc ion binding"/>
    <property type="evidence" value="ECO:0007669"/>
    <property type="project" value="UniProtKB-UniRule"/>
</dbReference>
<evidence type="ECO:0000259" key="4">
    <source>
        <dbReference type="Pfam" id="PF10551"/>
    </source>
</evidence>
<feature type="domain" description="MULE transposase" evidence="4">
    <location>
        <begin position="316"/>
        <end position="409"/>
    </location>
</feature>
<comment type="caution">
    <text evidence="5">The sequence shown here is derived from an EMBL/GenBank/DDBJ whole genome shotgun (WGS) entry which is preliminary data.</text>
</comment>
<comment type="function">
    <text evidence="1">Putative transcription activator involved in regulating light control of development.</text>
</comment>
<evidence type="ECO:0000313" key="5">
    <source>
        <dbReference type="EMBL" id="KAL2480236.1"/>
    </source>
</evidence>
<feature type="compositionally biased region" description="Basic and acidic residues" evidence="2">
    <location>
        <begin position="10"/>
        <end position="19"/>
    </location>
</feature>
<dbReference type="Pfam" id="PF10551">
    <property type="entry name" value="MULE"/>
    <property type="match status" value="1"/>
</dbReference>
<keyword evidence="1" id="KW-0862">Zinc</keyword>
<dbReference type="GO" id="GO:0005634">
    <property type="term" value="C:nucleus"/>
    <property type="evidence" value="ECO:0007669"/>
    <property type="project" value="UniProtKB-SubCell"/>
</dbReference>
<comment type="subcellular location">
    <subcellularLocation>
        <location evidence="1">Nucleus</location>
    </subcellularLocation>
</comment>